<name>A0A4U0QPJ8_9RHOB</name>
<evidence type="ECO:0000313" key="3">
    <source>
        <dbReference type="Proteomes" id="UP000306223"/>
    </source>
</evidence>
<accession>A0A4U0QPJ8</accession>
<dbReference type="RefSeq" id="WP_136856929.1">
    <property type="nucleotide sequence ID" value="NZ_SUNH01000015.1"/>
</dbReference>
<dbReference type="EMBL" id="SUNH01000015">
    <property type="protein sequence ID" value="TJZ83726.1"/>
    <property type="molecule type" value="Genomic_DNA"/>
</dbReference>
<dbReference type="Proteomes" id="UP000306223">
    <property type="component" value="Unassembled WGS sequence"/>
</dbReference>
<reference evidence="2 3" key="1">
    <citation type="submission" date="2019-04" db="EMBL/GenBank/DDBJ databases">
        <authorList>
            <person name="Li J."/>
        </authorList>
    </citation>
    <scope>NUCLEOTIDE SEQUENCE [LARGE SCALE GENOMIC DNA]</scope>
    <source>
        <strain evidence="2 3">CCTCC AB2016182</strain>
    </source>
</reference>
<proteinExistence type="predicted"/>
<sequence>MRVLAILGRGAAVALAIAVTGCASSDASFGERQELANMPARLMVPATRPATLIGTFSKHCLETPSDNAARTALLRASDYVPMGGWSGGTRRFVVADLRPMVILSETGRTCAVQAAARSGQTNAIAAEIARTWPQARPLAPSAAYEAAWETAPGQAEVVALLRNPRGPGQNEITLALMRR</sequence>
<gene>
    <name evidence="2" type="ORF">FA740_11545</name>
</gene>
<comment type="caution">
    <text evidence="2">The sequence shown here is derived from an EMBL/GenBank/DDBJ whole genome shotgun (WGS) entry which is preliminary data.</text>
</comment>
<organism evidence="2 3">
    <name type="scientific">Paracoccus hibiscisoli</name>
    <dbReference type="NCBI Taxonomy" id="2023261"/>
    <lineage>
        <taxon>Bacteria</taxon>
        <taxon>Pseudomonadati</taxon>
        <taxon>Pseudomonadota</taxon>
        <taxon>Alphaproteobacteria</taxon>
        <taxon>Rhodobacterales</taxon>
        <taxon>Paracoccaceae</taxon>
        <taxon>Paracoccus</taxon>
    </lineage>
</organism>
<keyword evidence="3" id="KW-1185">Reference proteome</keyword>
<feature type="chain" id="PRO_5020882072" evidence="1">
    <location>
        <begin position="26"/>
        <end position="179"/>
    </location>
</feature>
<feature type="signal peptide" evidence="1">
    <location>
        <begin position="1"/>
        <end position="25"/>
    </location>
</feature>
<dbReference type="OrthoDB" id="7861941at2"/>
<evidence type="ECO:0000313" key="2">
    <source>
        <dbReference type="EMBL" id="TJZ83726.1"/>
    </source>
</evidence>
<keyword evidence="1" id="KW-0732">Signal</keyword>
<dbReference type="AlphaFoldDB" id="A0A4U0QPJ8"/>
<dbReference type="PROSITE" id="PS51257">
    <property type="entry name" value="PROKAR_LIPOPROTEIN"/>
    <property type="match status" value="1"/>
</dbReference>
<protein>
    <submittedName>
        <fullName evidence="2">Uncharacterized protein</fullName>
    </submittedName>
</protein>
<evidence type="ECO:0000256" key="1">
    <source>
        <dbReference type="SAM" id="SignalP"/>
    </source>
</evidence>